<evidence type="ECO:0000313" key="3">
    <source>
        <dbReference type="EMBL" id="KAB7507976.1"/>
    </source>
</evidence>
<feature type="domain" description="Myb/SANT-like DNA-binding" evidence="2">
    <location>
        <begin position="138"/>
        <end position="224"/>
    </location>
</feature>
<gene>
    <name evidence="3" type="ORF">Anas_05926</name>
</gene>
<evidence type="ECO:0000256" key="1">
    <source>
        <dbReference type="SAM" id="MobiDB-lite"/>
    </source>
</evidence>
<protein>
    <recommendedName>
        <fullName evidence="2">Myb/SANT-like DNA-binding domain-containing protein</fullName>
    </recommendedName>
</protein>
<keyword evidence="4" id="KW-1185">Reference proteome</keyword>
<dbReference type="Proteomes" id="UP000326759">
    <property type="component" value="Unassembled WGS sequence"/>
</dbReference>
<accession>A0A5N5TPA2</accession>
<comment type="caution">
    <text evidence="3">The sequence shown here is derived from an EMBL/GenBank/DDBJ whole genome shotgun (WGS) entry which is preliminary data.</text>
</comment>
<dbReference type="AlphaFoldDB" id="A0A5N5TPA2"/>
<name>A0A5N5TPA2_9CRUS</name>
<dbReference type="EMBL" id="SEYY01000110">
    <property type="protein sequence ID" value="KAB7507976.1"/>
    <property type="molecule type" value="Genomic_DNA"/>
</dbReference>
<evidence type="ECO:0000259" key="2">
    <source>
        <dbReference type="Pfam" id="PF13837"/>
    </source>
</evidence>
<dbReference type="OrthoDB" id="676304at2759"/>
<reference evidence="3 4" key="1">
    <citation type="journal article" date="2019" name="PLoS Biol.">
        <title>Sex chromosomes control vertical transmission of feminizing Wolbachia symbionts in an isopod.</title>
        <authorList>
            <person name="Becking T."/>
            <person name="Chebbi M.A."/>
            <person name="Giraud I."/>
            <person name="Moumen B."/>
            <person name="Laverre T."/>
            <person name="Caubet Y."/>
            <person name="Peccoud J."/>
            <person name="Gilbert C."/>
            <person name="Cordaux R."/>
        </authorList>
    </citation>
    <scope>NUCLEOTIDE SEQUENCE [LARGE SCALE GENOMIC DNA]</scope>
    <source>
        <strain evidence="3">ANa2</strain>
        <tissue evidence="3">Whole body excluding digestive tract and cuticle</tissue>
    </source>
</reference>
<feature type="region of interest" description="Disordered" evidence="1">
    <location>
        <begin position="237"/>
        <end position="296"/>
    </location>
</feature>
<dbReference type="InterPro" id="IPR044822">
    <property type="entry name" value="Myb_DNA-bind_4"/>
</dbReference>
<organism evidence="3 4">
    <name type="scientific">Armadillidium nasatum</name>
    <dbReference type="NCBI Taxonomy" id="96803"/>
    <lineage>
        <taxon>Eukaryota</taxon>
        <taxon>Metazoa</taxon>
        <taxon>Ecdysozoa</taxon>
        <taxon>Arthropoda</taxon>
        <taxon>Crustacea</taxon>
        <taxon>Multicrustacea</taxon>
        <taxon>Malacostraca</taxon>
        <taxon>Eumalacostraca</taxon>
        <taxon>Peracarida</taxon>
        <taxon>Isopoda</taxon>
        <taxon>Oniscidea</taxon>
        <taxon>Crinocheta</taxon>
        <taxon>Armadillidiidae</taxon>
        <taxon>Armadillidium</taxon>
    </lineage>
</organism>
<proteinExistence type="predicted"/>
<evidence type="ECO:0000313" key="4">
    <source>
        <dbReference type="Proteomes" id="UP000326759"/>
    </source>
</evidence>
<feature type="compositionally biased region" description="Basic and acidic residues" evidence="1">
    <location>
        <begin position="266"/>
        <end position="283"/>
    </location>
</feature>
<sequence length="359" mass="42059">MTVSAYYFYFLLKERDCFPSIYIKSETDIKEEPLDIEEEDTGDDQLFEQISELGQNEKHSKILPKVSMDKIFRHVTIKTDDGKCVDLILDEEAYKKFLEDDDYAKQLFSKHYDSNAEQKSSSGERKEKEVSKAGLSLWNHNMIMLLLNSILKEKKHYMNKFTRNAAFSAAHREFLNHNYQNISLDDIKRKWYNMQPTYRKIKDKLKVAGEENPTWPYFDIIDEILRYEKSENVSPQDKTYVDTCKENSSVSEVESKEETMQSTTTEKPKKLRNEPSDETREEIQSTSEKPRKRRKLGSDLDFQEYADESTHLLQQVCVNINEMGKGITTAIEEQTKAIKDLTVAVTNYVQFLKQSHTHT</sequence>
<dbReference type="Pfam" id="PF13837">
    <property type="entry name" value="Myb_DNA-bind_4"/>
    <property type="match status" value="1"/>
</dbReference>